<dbReference type="AlphaFoldDB" id="A0A1Y2G435"/>
<keyword evidence="4" id="KW-1185">Reference proteome</keyword>
<dbReference type="SUPFAM" id="SSF53756">
    <property type="entry name" value="UDP-Glycosyltransferase/glycogen phosphorylase"/>
    <property type="match status" value="1"/>
</dbReference>
<dbReference type="Pfam" id="PF08288">
    <property type="entry name" value="PIGA"/>
    <property type="match status" value="1"/>
</dbReference>
<organism evidence="3 4">
    <name type="scientific">Leucosporidium creatinivorum</name>
    <dbReference type="NCBI Taxonomy" id="106004"/>
    <lineage>
        <taxon>Eukaryota</taxon>
        <taxon>Fungi</taxon>
        <taxon>Dikarya</taxon>
        <taxon>Basidiomycota</taxon>
        <taxon>Pucciniomycotina</taxon>
        <taxon>Microbotryomycetes</taxon>
        <taxon>Leucosporidiales</taxon>
        <taxon>Leucosporidium</taxon>
    </lineage>
</organism>
<feature type="transmembrane region" description="Helical" evidence="1">
    <location>
        <begin position="404"/>
        <end position="427"/>
    </location>
</feature>
<dbReference type="GO" id="GO:0006506">
    <property type="term" value="P:GPI anchor biosynthetic process"/>
    <property type="evidence" value="ECO:0007669"/>
    <property type="project" value="InterPro"/>
</dbReference>
<evidence type="ECO:0000313" key="3">
    <source>
        <dbReference type="EMBL" id="ORY92685.1"/>
    </source>
</evidence>
<dbReference type="PANTHER" id="PTHR45871:SF1">
    <property type="entry name" value="PHOSPHATIDYLINOSITOL N-ACETYLGLUCOSAMINYLTRANSFERASE SUBUNIT A"/>
    <property type="match status" value="1"/>
</dbReference>
<dbReference type="Gene3D" id="3.40.50.2000">
    <property type="entry name" value="Glycogen Phosphorylase B"/>
    <property type="match status" value="2"/>
</dbReference>
<dbReference type="OrthoDB" id="734129at2759"/>
<name>A0A1Y2G435_9BASI</name>
<proteinExistence type="predicted"/>
<keyword evidence="1" id="KW-0812">Transmembrane</keyword>
<evidence type="ECO:0000256" key="1">
    <source>
        <dbReference type="SAM" id="Phobius"/>
    </source>
</evidence>
<dbReference type="STRING" id="106004.A0A1Y2G435"/>
<evidence type="ECO:0000313" key="4">
    <source>
        <dbReference type="Proteomes" id="UP000193467"/>
    </source>
</evidence>
<accession>A0A1Y2G435</accession>
<dbReference type="GO" id="GO:0000506">
    <property type="term" value="C:glycosylphosphatidylinositol-N-acetylglucosaminyltransferase (GPI-GnT) complex"/>
    <property type="evidence" value="ECO:0007669"/>
    <property type="project" value="TreeGrafter"/>
</dbReference>
<dbReference type="Pfam" id="PF13692">
    <property type="entry name" value="Glyco_trans_1_4"/>
    <property type="match status" value="1"/>
</dbReference>
<gene>
    <name evidence="3" type="ORF">BCR35DRAFT_6159</name>
</gene>
<sequence>MLGPVDRPLNIALISDYFFPKVGGVESHIYSLAEALAQLDHKVVIITHAYPPRSGIRYLPYGIKVYYIPVHPLPPTHVHATLPGFFTALPYVRNILLREQIDVLHAHASLSAEGMEGIFHARTLGVKVVFTDHSLFGLGNMAEIWGNKMLKGCLSDVEAVICVSHTGKENTVLRGALNPSIVHVIPNAVVASHFRPADPPPPVPEMLTIVCITRLVYRKGIDLLIAALPKVCALHPDVRILIGGDGPKIVELDQMRDKHQSLLRDRVELLGAVRHENVRELLSRAQIFLNPSLTEAFGIGILEAACAGLFVVSTRVGGVPEVLPPGLVEFAEPEVEDLVRAISRAIEHVRSGRHDPLRAHSQLKEMYSWADVAERTEKVYYGAMAVPEVPVIERLRRYYGTGLIFGKMLCIIICVDYILLAFLDFFFPRENIDIAPKFELGRWQEMCEEEADRAD</sequence>
<dbReference type="InParanoid" id="A0A1Y2G435"/>
<dbReference type="InterPro" id="IPR013234">
    <property type="entry name" value="PIGA_GPI_anchor_biosynthesis"/>
</dbReference>
<reference evidence="3 4" key="1">
    <citation type="submission" date="2016-07" db="EMBL/GenBank/DDBJ databases">
        <title>Pervasive Adenine N6-methylation of Active Genes in Fungi.</title>
        <authorList>
            <consortium name="DOE Joint Genome Institute"/>
            <person name="Mondo S.J."/>
            <person name="Dannebaum R.O."/>
            <person name="Kuo R.C."/>
            <person name="Labutti K."/>
            <person name="Haridas S."/>
            <person name="Kuo A."/>
            <person name="Salamov A."/>
            <person name="Ahrendt S.R."/>
            <person name="Lipzen A."/>
            <person name="Sullivan W."/>
            <person name="Andreopoulos W.B."/>
            <person name="Clum A."/>
            <person name="Lindquist E."/>
            <person name="Daum C."/>
            <person name="Ramamoorthy G.K."/>
            <person name="Gryganskyi A."/>
            <person name="Culley D."/>
            <person name="Magnuson J.K."/>
            <person name="James T.Y."/>
            <person name="O'Malley M.A."/>
            <person name="Stajich J.E."/>
            <person name="Spatafora J.W."/>
            <person name="Visel A."/>
            <person name="Grigoriev I.V."/>
        </authorList>
    </citation>
    <scope>NUCLEOTIDE SEQUENCE [LARGE SCALE GENOMIC DNA]</scope>
    <source>
        <strain evidence="3 4">62-1032</strain>
    </source>
</reference>
<dbReference type="FunCoup" id="A0A1Y2G435">
    <property type="interactions" value="221"/>
</dbReference>
<dbReference type="EMBL" id="MCGR01000001">
    <property type="protein sequence ID" value="ORY92685.1"/>
    <property type="molecule type" value="Genomic_DNA"/>
</dbReference>
<dbReference type="GO" id="GO:0017176">
    <property type="term" value="F:phosphatidylinositol N-acetylglucosaminyltransferase activity"/>
    <property type="evidence" value="ECO:0007669"/>
    <property type="project" value="TreeGrafter"/>
</dbReference>
<dbReference type="PANTHER" id="PTHR45871">
    <property type="entry name" value="N-ACETYLGLUCOSAMINYL-PHOSPHATIDYLINOSITOL BIOSYNTHETIC PROTEIN"/>
    <property type="match status" value="1"/>
</dbReference>
<keyword evidence="1" id="KW-1133">Transmembrane helix</keyword>
<protein>
    <submittedName>
        <fullName evidence="3">Transferase</fullName>
    </submittedName>
</protein>
<feature type="domain" description="PIGA GPI anchor biosynthesis" evidence="2">
    <location>
        <begin position="48"/>
        <end position="139"/>
    </location>
</feature>
<comment type="caution">
    <text evidence="3">The sequence shown here is derived from an EMBL/GenBank/DDBJ whole genome shotgun (WGS) entry which is preliminary data.</text>
</comment>
<evidence type="ECO:0000259" key="2">
    <source>
        <dbReference type="Pfam" id="PF08288"/>
    </source>
</evidence>
<dbReference type="Proteomes" id="UP000193467">
    <property type="component" value="Unassembled WGS sequence"/>
</dbReference>
<keyword evidence="1" id="KW-0472">Membrane</keyword>
<keyword evidence="3" id="KW-0808">Transferase</keyword>